<gene>
    <name evidence="8" type="ORF">GE115_07490</name>
</gene>
<dbReference type="Pfam" id="PF00232">
    <property type="entry name" value="Glyco_hydro_1"/>
    <property type="match status" value="1"/>
</dbReference>
<dbReference type="EMBL" id="WJIF01000003">
    <property type="protein sequence ID" value="MRG59712.1"/>
    <property type="molecule type" value="Genomic_DNA"/>
</dbReference>
<dbReference type="SUPFAM" id="SSF51445">
    <property type="entry name" value="(Trans)glycosidases"/>
    <property type="match status" value="1"/>
</dbReference>
<dbReference type="FunFam" id="3.20.20.80:FF:000004">
    <property type="entry name" value="Beta-glucosidase 6-phospho-beta-glucosidase"/>
    <property type="match status" value="1"/>
</dbReference>
<dbReference type="PANTHER" id="PTHR10353">
    <property type="entry name" value="GLYCOSYL HYDROLASE"/>
    <property type="match status" value="1"/>
</dbReference>
<dbReference type="AlphaFoldDB" id="A0A6I2F501"/>
<dbReference type="Proteomes" id="UP000431080">
    <property type="component" value="Unassembled WGS sequence"/>
</dbReference>
<keyword evidence="4" id="KW-0326">Glycosidase</keyword>
<sequence length="507" mass="55194">MAATNFPQGFIWGSATAAAQIEGAAHEGGKEDSIWDAYARVPGAIAGGDTPDRAVDHYHRYRDDVALMKRLGLDSYRFSTSWARVVPGGRAVNPEGLDFYSRLVDELLEQGVLPWLTLYHWDLPQALQEQGGWANRDTSYRFLEYAEAVYGALGDRVSHWTTFNEPLCSSLIGYVGGEHAPGLNDPVAGLAAVHHQHLAHGLAVQRLRELAGDAGRDIQLGITLNLTNAVPNDPADPVDLEAARRIDALWNRMYLEPMLLGAYPADLLEDVAEFGLADRIRPGDLEVISQPIDFLGVNHYHDDNVSGHPLPADAPRSLRPTDKPGRSPFPGSEYVSMPSRGLPRTAMDWEVNPEGLTELLVHLGREYDNLPPLYITENGAAYDDVVSEDGAIHDAERTQYILDHVAAVGRAIEAGADVRGYFVWSLLDNFEWAWGYEKRFGIVRVDYDTFERTPKDSALAYARLIADAKAADGASVAGASADRVAPVAAAMTDAPAGASFVAAAIVE</sequence>
<dbReference type="InterPro" id="IPR018120">
    <property type="entry name" value="Glyco_hydro_1_AS"/>
</dbReference>
<evidence type="ECO:0000313" key="8">
    <source>
        <dbReference type="EMBL" id="MRG59712.1"/>
    </source>
</evidence>
<protein>
    <recommendedName>
        <fullName evidence="2">beta-glucosidase</fullName>
        <ecNumber evidence="2">3.2.1.21</ecNumber>
    </recommendedName>
</protein>
<dbReference type="RefSeq" id="WP_153684152.1">
    <property type="nucleotide sequence ID" value="NZ_WJIF01000003.1"/>
</dbReference>
<evidence type="ECO:0000256" key="2">
    <source>
        <dbReference type="ARBA" id="ARBA00012744"/>
    </source>
</evidence>
<evidence type="ECO:0000256" key="5">
    <source>
        <dbReference type="PROSITE-ProRule" id="PRU10055"/>
    </source>
</evidence>
<dbReference type="PROSITE" id="PS00572">
    <property type="entry name" value="GLYCOSYL_HYDROL_F1_1"/>
    <property type="match status" value="1"/>
</dbReference>
<name>A0A6I2F501_9MICO</name>
<dbReference type="PRINTS" id="PR00131">
    <property type="entry name" value="GLHYDRLASE1"/>
</dbReference>
<evidence type="ECO:0000256" key="6">
    <source>
        <dbReference type="RuleBase" id="RU003690"/>
    </source>
</evidence>
<evidence type="ECO:0000256" key="4">
    <source>
        <dbReference type="ARBA" id="ARBA00023295"/>
    </source>
</evidence>
<proteinExistence type="inferred from homology"/>
<dbReference type="InterPro" id="IPR001360">
    <property type="entry name" value="Glyco_hydro_1"/>
</dbReference>
<accession>A0A6I2F501</accession>
<dbReference type="GO" id="GO:0008422">
    <property type="term" value="F:beta-glucosidase activity"/>
    <property type="evidence" value="ECO:0007669"/>
    <property type="project" value="UniProtKB-EC"/>
</dbReference>
<dbReference type="InterPro" id="IPR017853">
    <property type="entry name" value="GH"/>
</dbReference>
<organism evidence="8 9">
    <name type="scientific">Agromyces agglutinans</name>
    <dbReference type="NCBI Taxonomy" id="2662258"/>
    <lineage>
        <taxon>Bacteria</taxon>
        <taxon>Bacillati</taxon>
        <taxon>Actinomycetota</taxon>
        <taxon>Actinomycetes</taxon>
        <taxon>Micrococcales</taxon>
        <taxon>Microbacteriaceae</taxon>
        <taxon>Agromyces</taxon>
    </lineage>
</organism>
<evidence type="ECO:0000313" key="9">
    <source>
        <dbReference type="Proteomes" id="UP000431080"/>
    </source>
</evidence>
<keyword evidence="9" id="KW-1185">Reference proteome</keyword>
<dbReference type="GO" id="GO:0005829">
    <property type="term" value="C:cytosol"/>
    <property type="evidence" value="ECO:0007669"/>
    <property type="project" value="TreeGrafter"/>
</dbReference>
<keyword evidence="3 8" id="KW-0378">Hydrolase</keyword>
<feature type="active site" description="Nucleophile" evidence="5">
    <location>
        <position position="377"/>
    </location>
</feature>
<evidence type="ECO:0000256" key="7">
    <source>
        <dbReference type="SAM" id="MobiDB-lite"/>
    </source>
</evidence>
<comment type="caution">
    <text evidence="8">The sequence shown here is derived from an EMBL/GenBank/DDBJ whole genome shotgun (WGS) entry which is preliminary data.</text>
</comment>
<dbReference type="GO" id="GO:0016052">
    <property type="term" value="P:carbohydrate catabolic process"/>
    <property type="evidence" value="ECO:0007669"/>
    <property type="project" value="TreeGrafter"/>
</dbReference>
<dbReference type="Gene3D" id="3.20.20.80">
    <property type="entry name" value="Glycosidases"/>
    <property type="match status" value="1"/>
</dbReference>
<comment type="similarity">
    <text evidence="1 6">Belongs to the glycosyl hydrolase 1 family.</text>
</comment>
<reference evidence="8 9" key="1">
    <citation type="submission" date="2019-10" db="EMBL/GenBank/DDBJ databases">
        <authorList>
            <person name="Nie G."/>
            <person name="Ming H."/>
            <person name="Yi B."/>
        </authorList>
    </citation>
    <scope>NUCLEOTIDE SEQUENCE [LARGE SCALE GENOMIC DNA]</scope>
    <source>
        <strain evidence="8 9">CFH 90414</strain>
    </source>
</reference>
<evidence type="ECO:0000256" key="1">
    <source>
        <dbReference type="ARBA" id="ARBA00010838"/>
    </source>
</evidence>
<dbReference type="EC" id="3.2.1.21" evidence="2"/>
<feature type="region of interest" description="Disordered" evidence="7">
    <location>
        <begin position="306"/>
        <end position="335"/>
    </location>
</feature>
<evidence type="ECO:0000256" key="3">
    <source>
        <dbReference type="ARBA" id="ARBA00022801"/>
    </source>
</evidence>
<dbReference type="PANTHER" id="PTHR10353:SF36">
    <property type="entry name" value="LP05116P"/>
    <property type="match status" value="1"/>
</dbReference>